<evidence type="ECO:0000313" key="2">
    <source>
        <dbReference type="EMBL" id="MFC7320063.1"/>
    </source>
</evidence>
<sequence>MTNIKNYNISLISFVFVNLALLGLDSYLSIIYDNMKPELLLKSLPIPSIVTLLTLVLNGIIPSDYKYKLVFWRWSNPLPGSRLKKIINKDHRVSIDQISLKFGDIPDEPKQQNMYWYQKIFKPNQESEKILDVHKKFLLTRDITAISFMIFIISIVNAIIFNGTFIHIVIVLVEYITFSLVSSNYGRRFVATTIAEAV</sequence>
<accession>A0ABW2K1K2</accession>
<feature type="transmembrane region" description="Helical" evidence="1">
    <location>
        <begin position="12"/>
        <end position="32"/>
    </location>
</feature>
<name>A0ABW2K1K2_9BACI</name>
<keyword evidence="1" id="KW-0812">Transmembrane</keyword>
<evidence type="ECO:0000313" key="3">
    <source>
        <dbReference type="Proteomes" id="UP001596494"/>
    </source>
</evidence>
<feature type="transmembrane region" description="Helical" evidence="1">
    <location>
        <begin position="145"/>
        <end position="173"/>
    </location>
</feature>
<keyword evidence="1" id="KW-1133">Transmembrane helix</keyword>
<dbReference type="EMBL" id="JBHTBY010000002">
    <property type="protein sequence ID" value="MFC7320063.1"/>
    <property type="molecule type" value="Genomic_DNA"/>
</dbReference>
<dbReference type="RefSeq" id="WP_289217083.1">
    <property type="nucleotide sequence ID" value="NZ_JAPVRC010000011.1"/>
</dbReference>
<keyword evidence="1" id="KW-0472">Membrane</keyword>
<comment type="caution">
    <text evidence="2">The sequence shown here is derived from an EMBL/GenBank/DDBJ whole genome shotgun (WGS) entry which is preliminary data.</text>
</comment>
<reference evidence="3" key="1">
    <citation type="journal article" date="2019" name="Int. J. Syst. Evol. Microbiol.">
        <title>The Global Catalogue of Microorganisms (GCM) 10K type strain sequencing project: providing services to taxonomists for standard genome sequencing and annotation.</title>
        <authorList>
            <consortium name="The Broad Institute Genomics Platform"/>
            <consortium name="The Broad Institute Genome Sequencing Center for Infectious Disease"/>
            <person name="Wu L."/>
            <person name="Ma J."/>
        </authorList>
    </citation>
    <scope>NUCLEOTIDE SEQUENCE [LARGE SCALE GENOMIC DNA]</scope>
    <source>
        <strain evidence="3">CCUG 73951</strain>
    </source>
</reference>
<dbReference type="Proteomes" id="UP001596494">
    <property type="component" value="Unassembled WGS sequence"/>
</dbReference>
<evidence type="ECO:0000256" key="1">
    <source>
        <dbReference type="SAM" id="Phobius"/>
    </source>
</evidence>
<proteinExistence type="predicted"/>
<gene>
    <name evidence="2" type="ORF">ACFQMN_04090</name>
</gene>
<feature type="transmembrane region" description="Helical" evidence="1">
    <location>
        <begin position="44"/>
        <end position="61"/>
    </location>
</feature>
<organism evidence="2 3">
    <name type="scientific">Halobacillus campisalis</name>
    <dbReference type="NCBI Taxonomy" id="435909"/>
    <lineage>
        <taxon>Bacteria</taxon>
        <taxon>Bacillati</taxon>
        <taxon>Bacillota</taxon>
        <taxon>Bacilli</taxon>
        <taxon>Bacillales</taxon>
        <taxon>Bacillaceae</taxon>
        <taxon>Halobacillus</taxon>
    </lineage>
</organism>
<protein>
    <recommendedName>
        <fullName evidence="4">Glycosyl-4,4'-diaponeurosporenoate acyltransferase</fullName>
    </recommendedName>
</protein>
<evidence type="ECO:0008006" key="4">
    <source>
        <dbReference type="Google" id="ProtNLM"/>
    </source>
</evidence>
<keyword evidence="3" id="KW-1185">Reference proteome</keyword>